<keyword evidence="2" id="KW-1185">Reference proteome</keyword>
<dbReference type="Proteomes" id="UP000316921">
    <property type="component" value="Chromosome"/>
</dbReference>
<dbReference type="KEGG" id="pbap:Pla133_20010"/>
<dbReference type="AlphaFoldDB" id="A0A518BIZ5"/>
<evidence type="ECO:0008006" key="3">
    <source>
        <dbReference type="Google" id="ProtNLM"/>
    </source>
</evidence>
<organism evidence="1 2">
    <name type="scientific">Engelhardtia mirabilis</name>
    <dbReference type="NCBI Taxonomy" id="2528011"/>
    <lineage>
        <taxon>Bacteria</taxon>
        <taxon>Pseudomonadati</taxon>
        <taxon>Planctomycetota</taxon>
        <taxon>Planctomycetia</taxon>
        <taxon>Planctomycetia incertae sedis</taxon>
        <taxon>Engelhardtia</taxon>
    </lineage>
</organism>
<gene>
    <name evidence="1" type="ORF">Pla133_20010</name>
</gene>
<proteinExistence type="predicted"/>
<dbReference type="RefSeq" id="WP_145064725.1">
    <property type="nucleotide sequence ID" value="NZ_CP036287.1"/>
</dbReference>
<reference evidence="1 2" key="1">
    <citation type="submission" date="2019-02" db="EMBL/GenBank/DDBJ databases">
        <title>Deep-cultivation of Planctomycetes and their phenomic and genomic characterization uncovers novel biology.</title>
        <authorList>
            <person name="Wiegand S."/>
            <person name="Jogler M."/>
            <person name="Boedeker C."/>
            <person name="Pinto D."/>
            <person name="Vollmers J."/>
            <person name="Rivas-Marin E."/>
            <person name="Kohn T."/>
            <person name="Peeters S.H."/>
            <person name="Heuer A."/>
            <person name="Rast P."/>
            <person name="Oberbeckmann S."/>
            <person name="Bunk B."/>
            <person name="Jeske O."/>
            <person name="Meyerdierks A."/>
            <person name="Storesund J.E."/>
            <person name="Kallscheuer N."/>
            <person name="Luecker S."/>
            <person name="Lage O.M."/>
            <person name="Pohl T."/>
            <person name="Merkel B.J."/>
            <person name="Hornburger P."/>
            <person name="Mueller R.-W."/>
            <person name="Bruemmer F."/>
            <person name="Labrenz M."/>
            <person name="Spormann A.M."/>
            <person name="Op den Camp H."/>
            <person name="Overmann J."/>
            <person name="Amann R."/>
            <person name="Jetten M.S.M."/>
            <person name="Mascher T."/>
            <person name="Medema M.H."/>
            <person name="Devos D.P."/>
            <person name="Kaster A.-K."/>
            <person name="Ovreas L."/>
            <person name="Rohde M."/>
            <person name="Galperin M.Y."/>
            <person name="Jogler C."/>
        </authorList>
    </citation>
    <scope>NUCLEOTIDE SEQUENCE [LARGE SCALE GENOMIC DNA]</scope>
    <source>
        <strain evidence="1 2">Pla133</strain>
    </source>
</reference>
<accession>A0A518BIZ5</accession>
<dbReference type="Pfam" id="PF08843">
    <property type="entry name" value="AbiEii"/>
    <property type="match status" value="1"/>
</dbReference>
<name>A0A518BIZ5_9BACT</name>
<dbReference type="EMBL" id="CP036287">
    <property type="protein sequence ID" value="QDU66925.1"/>
    <property type="molecule type" value="Genomic_DNA"/>
</dbReference>
<evidence type="ECO:0000313" key="2">
    <source>
        <dbReference type="Proteomes" id="UP000316921"/>
    </source>
</evidence>
<evidence type="ECO:0000313" key="1">
    <source>
        <dbReference type="EMBL" id="QDU66925.1"/>
    </source>
</evidence>
<sequence>MTKQYDDPVAFRAALLARLRNVAAERGQAIQDLQLRLLIERLLARLFMDPDPPWRLKGGFAMELRYRPRARTTRDLDLTIRTVEADSNATGIDEIRDALQEAAEFDLGDHFEFRIGGSTRALPGAPLGGATFPVDVVLAGRSFGRFQIDAGLGDPTGGAAEQLHGDNLLAFAGIEPVTVLAVPKPQQFAEKLHAYTFPWTGRVNSRSKDLVDLVLLIERGDLVQAEVAAAVAETFARRATHELSVPIPAPPAIWQIEFEAMAKQVELSAATLEVAFERLGQFVGGL</sequence>
<dbReference type="InterPro" id="IPR014942">
    <property type="entry name" value="AbiEii"/>
</dbReference>
<protein>
    <recommendedName>
        <fullName evidence="3">Nucleotidyl transferase AbiEii toxin, Type IV TA system</fullName>
    </recommendedName>
</protein>